<comment type="caution">
    <text evidence="1">The sequence shown here is derived from an EMBL/GenBank/DDBJ whole genome shotgun (WGS) entry which is preliminary data.</text>
</comment>
<protein>
    <recommendedName>
        <fullName evidence="3">Transposase</fullName>
    </recommendedName>
</protein>
<keyword evidence="2" id="KW-1185">Reference proteome</keyword>
<evidence type="ECO:0000313" key="2">
    <source>
        <dbReference type="Proteomes" id="UP000623440"/>
    </source>
</evidence>
<reference evidence="1 2" key="1">
    <citation type="journal article" date="2020" name="ISME J.">
        <title>Comparative genomics reveals insights into cyanobacterial evolution and habitat adaptation.</title>
        <authorList>
            <person name="Chen M.Y."/>
            <person name="Teng W.K."/>
            <person name="Zhao L."/>
            <person name="Hu C.X."/>
            <person name="Zhou Y.K."/>
            <person name="Han B.P."/>
            <person name="Song L.R."/>
            <person name="Shu W.S."/>
        </authorList>
    </citation>
    <scope>NUCLEOTIDE SEQUENCE [LARGE SCALE GENOMIC DNA]</scope>
    <source>
        <strain evidence="1 2">FACHB-838</strain>
    </source>
</reference>
<accession>A0ABR8E6K9</accession>
<name>A0ABR8E6K9_9NOSO</name>
<gene>
    <name evidence="1" type="ORF">H6G97_51105</name>
</gene>
<dbReference type="EMBL" id="JACJSI010000667">
    <property type="protein sequence ID" value="MBD2537098.1"/>
    <property type="molecule type" value="Genomic_DNA"/>
</dbReference>
<sequence length="59" mass="6332">MHAVKRNTIFKLLPKEVGAVYCLLHSKGTTATATPLEFIELYLGDSQDKAGAIGGNNLD</sequence>
<evidence type="ECO:0008006" key="3">
    <source>
        <dbReference type="Google" id="ProtNLM"/>
    </source>
</evidence>
<evidence type="ECO:0000313" key="1">
    <source>
        <dbReference type="EMBL" id="MBD2537098.1"/>
    </source>
</evidence>
<organism evidence="1 2">
    <name type="scientific">Nostoc flagelliforme FACHB-838</name>
    <dbReference type="NCBI Taxonomy" id="2692904"/>
    <lineage>
        <taxon>Bacteria</taxon>
        <taxon>Bacillati</taxon>
        <taxon>Cyanobacteriota</taxon>
        <taxon>Cyanophyceae</taxon>
        <taxon>Nostocales</taxon>
        <taxon>Nostocaceae</taxon>
        <taxon>Nostoc</taxon>
    </lineage>
</organism>
<dbReference type="Proteomes" id="UP000623440">
    <property type="component" value="Unassembled WGS sequence"/>
</dbReference>
<proteinExistence type="predicted"/>
<dbReference type="RefSeq" id="WP_190947698.1">
    <property type="nucleotide sequence ID" value="NZ_JACJSI010000667.1"/>
</dbReference>